<dbReference type="EMBL" id="CP111023">
    <property type="protein sequence ID" value="WAR21462.1"/>
    <property type="molecule type" value="Genomic_DNA"/>
</dbReference>
<proteinExistence type="predicted"/>
<evidence type="ECO:0000313" key="3">
    <source>
        <dbReference type="Proteomes" id="UP001164746"/>
    </source>
</evidence>
<gene>
    <name evidence="2" type="ORF">MAR_015436</name>
</gene>
<feature type="domain" description="Kazal-like" evidence="1">
    <location>
        <begin position="61"/>
        <end position="111"/>
    </location>
</feature>
<name>A0ABY7FK92_MYAAR</name>
<organism evidence="2 3">
    <name type="scientific">Mya arenaria</name>
    <name type="common">Soft-shell clam</name>
    <dbReference type="NCBI Taxonomy" id="6604"/>
    <lineage>
        <taxon>Eukaryota</taxon>
        <taxon>Metazoa</taxon>
        <taxon>Spiralia</taxon>
        <taxon>Lophotrochozoa</taxon>
        <taxon>Mollusca</taxon>
        <taxon>Bivalvia</taxon>
        <taxon>Autobranchia</taxon>
        <taxon>Heteroconchia</taxon>
        <taxon>Euheterodonta</taxon>
        <taxon>Imparidentia</taxon>
        <taxon>Neoheterodontei</taxon>
        <taxon>Myida</taxon>
        <taxon>Myoidea</taxon>
        <taxon>Myidae</taxon>
        <taxon>Mya</taxon>
    </lineage>
</organism>
<dbReference type="Gene3D" id="3.30.60.30">
    <property type="match status" value="1"/>
</dbReference>
<protein>
    <recommendedName>
        <fullName evidence="1">Kazal-like domain-containing protein</fullName>
    </recommendedName>
</protein>
<evidence type="ECO:0000259" key="1">
    <source>
        <dbReference type="PROSITE" id="PS51465"/>
    </source>
</evidence>
<evidence type="ECO:0000313" key="2">
    <source>
        <dbReference type="EMBL" id="WAR21462.1"/>
    </source>
</evidence>
<keyword evidence="3" id="KW-1185">Reference proteome</keyword>
<accession>A0ABY7FK92</accession>
<reference evidence="2" key="1">
    <citation type="submission" date="2022-11" db="EMBL/GenBank/DDBJ databases">
        <title>Centuries of genome instability and evolution in soft-shell clam transmissible cancer (bioRxiv).</title>
        <authorList>
            <person name="Hart S.F.M."/>
            <person name="Yonemitsu M.A."/>
            <person name="Giersch R.M."/>
            <person name="Beal B.F."/>
            <person name="Arriagada G."/>
            <person name="Davis B.W."/>
            <person name="Ostrander E.A."/>
            <person name="Goff S.P."/>
            <person name="Metzger M.J."/>
        </authorList>
    </citation>
    <scope>NUCLEOTIDE SEQUENCE</scope>
    <source>
        <strain evidence="2">MELC-2E11</strain>
        <tissue evidence="2">Siphon/mantle</tissue>
    </source>
</reference>
<dbReference type="PROSITE" id="PS00282">
    <property type="entry name" value="KAZAL_1"/>
    <property type="match status" value="1"/>
</dbReference>
<dbReference type="InterPro" id="IPR002350">
    <property type="entry name" value="Kazal_dom"/>
</dbReference>
<dbReference type="Proteomes" id="UP001164746">
    <property type="component" value="Chromosome 12"/>
</dbReference>
<dbReference type="PROSITE" id="PS51465">
    <property type="entry name" value="KAZAL_2"/>
    <property type="match status" value="1"/>
</dbReference>
<sequence>MTDYLKACGEMLELCVAAAAGSYCSCNSNDVVCTYDNETKGKCEMECDGKEHLINCEGPCPCNDQQHLIITPCGCDNSLKPVCTTIGNNYQNKCQAECNGEVVYYDSYCVKN</sequence>